<proteinExistence type="predicted"/>
<protein>
    <submittedName>
        <fullName evidence="4">L-histidine N(Alpha)-methyltransferase</fullName>
        <ecNumber evidence="4">2.1.1.44</ecNumber>
    </submittedName>
</protein>
<dbReference type="Gene3D" id="3.40.50.150">
    <property type="entry name" value="Vaccinia Virus protein VP39"/>
    <property type="match status" value="1"/>
</dbReference>
<gene>
    <name evidence="4" type="primary">egtD</name>
    <name evidence="4" type="ORF">V2H45_14200</name>
</gene>
<evidence type="ECO:0000259" key="3">
    <source>
        <dbReference type="Pfam" id="PF10017"/>
    </source>
</evidence>
<dbReference type="SUPFAM" id="SSF53335">
    <property type="entry name" value="S-adenosyl-L-methionine-dependent methyltransferases"/>
    <property type="match status" value="1"/>
</dbReference>
<dbReference type="EMBL" id="JAZBJZ010000056">
    <property type="protein sequence ID" value="MEE3717889.1"/>
    <property type="molecule type" value="Genomic_DNA"/>
</dbReference>
<evidence type="ECO:0000256" key="1">
    <source>
        <dbReference type="ARBA" id="ARBA00022603"/>
    </source>
</evidence>
<dbReference type="PIRSF" id="PIRSF018005">
    <property type="entry name" value="UCP018005"/>
    <property type="match status" value="1"/>
</dbReference>
<dbReference type="InterPro" id="IPR051128">
    <property type="entry name" value="EgtD_Methyltrsf_superfamily"/>
</dbReference>
<dbReference type="PANTHER" id="PTHR43397:SF1">
    <property type="entry name" value="ERGOTHIONEINE BIOSYNTHESIS PROTEIN 1"/>
    <property type="match status" value="1"/>
</dbReference>
<dbReference type="InterPro" id="IPR029063">
    <property type="entry name" value="SAM-dependent_MTases_sf"/>
</dbReference>
<dbReference type="Pfam" id="PF10017">
    <property type="entry name" value="Methyltransf_33"/>
    <property type="match status" value="1"/>
</dbReference>
<keyword evidence="5" id="KW-1185">Reference proteome</keyword>
<keyword evidence="2 4" id="KW-0808">Transferase</keyword>
<feature type="domain" description="Histidine-specific methyltransferase SAM-dependent" evidence="3">
    <location>
        <begin position="38"/>
        <end position="339"/>
    </location>
</feature>
<dbReference type="GO" id="GO:0032259">
    <property type="term" value="P:methylation"/>
    <property type="evidence" value="ECO:0007669"/>
    <property type="project" value="UniProtKB-KW"/>
</dbReference>
<dbReference type="AlphaFoldDB" id="A0AAW9Q123"/>
<organism evidence="4 5">
    <name type="scientific">Tumidithrix elongata BACA0141</name>
    <dbReference type="NCBI Taxonomy" id="2716417"/>
    <lineage>
        <taxon>Bacteria</taxon>
        <taxon>Bacillati</taxon>
        <taxon>Cyanobacteriota</taxon>
        <taxon>Cyanophyceae</taxon>
        <taxon>Pseudanabaenales</taxon>
        <taxon>Pseudanabaenaceae</taxon>
        <taxon>Tumidithrix</taxon>
        <taxon>Tumidithrix elongata</taxon>
    </lineage>
</organism>
<comment type="caution">
    <text evidence="4">The sequence shown here is derived from an EMBL/GenBank/DDBJ whole genome shotgun (WGS) entry which is preliminary data.</text>
</comment>
<dbReference type="NCBIfam" id="TIGR03438">
    <property type="entry name" value="egtD_ergothio"/>
    <property type="match status" value="1"/>
</dbReference>
<dbReference type="InterPro" id="IPR035094">
    <property type="entry name" value="EgtD"/>
</dbReference>
<dbReference type="InterPro" id="IPR017804">
    <property type="entry name" value="MeTrfase_EgtD-like"/>
</dbReference>
<dbReference type="EC" id="2.1.1.44" evidence="4"/>
<dbReference type="PANTHER" id="PTHR43397">
    <property type="entry name" value="ERGOTHIONEINE BIOSYNTHESIS PROTEIN 1"/>
    <property type="match status" value="1"/>
</dbReference>
<evidence type="ECO:0000256" key="2">
    <source>
        <dbReference type="ARBA" id="ARBA00022679"/>
    </source>
</evidence>
<name>A0AAW9Q123_9CYAN</name>
<keyword evidence="1 4" id="KW-0489">Methyltransferase</keyword>
<reference evidence="4" key="1">
    <citation type="submission" date="2024-01" db="EMBL/GenBank/DDBJ databases">
        <title>Bank of Algae and Cyanobacteria of the Azores (BACA) strain genomes.</title>
        <authorList>
            <person name="Luz R."/>
            <person name="Cordeiro R."/>
            <person name="Fonseca A."/>
            <person name="Goncalves V."/>
        </authorList>
    </citation>
    <scope>NUCLEOTIDE SEQUENCE</scope>
    <source>
        <strain evidence="4">BACA0141</strain>
    </source>
</reference>
<dbReference type="GO" id="GO:0052706">
    <property type="term" value="F:L-histidine N(alpha)-methyltransferase activity"/>
    <property type="evidence" value="ECO:0007669"/>
    <property type="project" value="UniProtKB-EC"/>
</dbReference>
<evidence type="ECO:0000313" key="5">
    <source>
        <dbReference type="Proteomes" id="UP001333818"/>
    </source>
</evidence>
<evidence type="ECO:0000313" key="4">
    <source>
        <dbReference type="EMBL" id="MEE3717889.1"/>
    </source>
</evidence>
<sequence length="344" mass="39268">MTIFDRRTSTVRLSSRQSRLNLKHLTAPKDIHHDFGIDVVEGLNKFPKSIPSKYFYDQLGSELFERICDLDEYYPTRTETAILQSYAAEIAAITGECELIELGSGSSTKTRILLDAYRDRGDRLRYVPIDISGSILSNSAIALLSDYPTLAIDGFVGTYELGLQHLPQPHLPTRLLCFLGSTLGNFSPDECDVFCDRLAGVLQAGEYLLLGIDLQKSKSVLEAAYNDRLGVTAAFNLNLLRHLNYKFEGDFDLTRFEHAAFYNQEQHQIEMYLRSLGRQRVNLRSLDLSIDLEPNETMLTEISRKFNLKHLARDLESKGFRHIRSWTDPNHWYGLVLCQILPLR</sequence>
<dbReference type="RefSeq" id="WP_330484319.1">
    <property type="nucleotide sequence ID" value="NZ_JAZBJZ010000056.1"/>
</dbReference>
<dbReference type="InterPro" id="IPR019257">
    <property type="entry name" value="MeTrfase_dom"/>
</dbReference>
<accession>A0AAW9Q123</accession>
<dbReference type="Proteomes" id="UP001333818">
    <property type="component" value="Unassembled WGS sequence"/>
</dbReference>